<dbReference type="Gene3D" id="2.40.155.10">
    <property type="entry name" value="Green fluorescent protein"/>
    <property type="match status" value="1"/>
</dbReference>
<evidence type="ECO:0000259" key="8">
    <source>
        <dbReference type="PROSITE" id="PS51465"/>
    </source>
</evidence>
<dbReference type="InterPro" id="IPR000152">
    <property type="entry name" value="EGF-type_Asp/Asn_hydroxyl_site"/>
</dbReference>
<feature type="domain" description="C-type lectin" evidence="7">
    <location>
        <begin position="681"/>
        <end position="795"/>
    </location>
</feature>
<keyword evidence="1 5" id="KW-0245">EGF-like domain</keyword>
<evidence type="ECO:0000313" key="11">
    <source>
        <dbReference type="Proteomes" id="UP001159428"/>
    </source>
</evidence>
<dbReference type="InterPro" id="IPR016186">
    <property type="entry name" value="C-type_lectin-like/link_sf"/>
</dbReference>
<accession>A0AAU9Y190</accession>
<dbReference type="InterPro" id="IPR001881">
    <property type="entry name" value="EGF-like_Ca-bd_dom"/>
</dbReference>
<dbReference type="PROSITE" id="PS50026">
    <property type="entry name" value="EGF_3"/>
    <property type="match status" value="1"/>
</dbReference>
<dbReference type="AlphaFoldDB" id="A0AAU9Y190"/>
<keyword evidence="4" id="KW-1015">Disulfide bond</keyword>
<dbReference type="PROSITE" id="PS00010">
    <property type="entry name" value="ASX_HYDROXYL"/>
    <property type="match status" value="1"/>
</dbReference>
<feature type="domain" description="TLDc" evidence="9">
    <location>
        <begin position="847"/>
        <end position="1022"/>
    </location>
</feature>
<dbReference type="SUPFAM" id="SSF56436">
    <property type="entry name" value="C-type lectin-like"/>
    <property type="match status" value="1"/>
</dbReference>
<evidence type="ECO:0000259" key="7">
    <source>
        <dbReference type="PROSITE" id="PS50041"/>
    </source>
</evidence>
<proteinExistence type="predicted"/>
<dbReference type="Gene3D" id="2.60.40.2080">
    <property type="match status" value="4"/>
</dbReference>
<evidence type="ECO:0000256" key="3">
    <source>
        <dbReference type="ARBA" id="ARBA00022737"/>
    </source>
</evidence>
<dbReference type="InterPro" id="IPR037221">
    <property type="entry name" value="H-type_lectin_dom_sf"/>
</dbReference>
<reference evidence="10 11" key="1">
    <citation type="submission" date="2022-05" db="EMBL/GenBank/DDBJ databases">
        <authorList>
            <consortium name="Genoscope - CEA"/>
            <person name="William W."/>
        </authorList>
    </citation>
    <scope>NUCLEOTIDE SEQUENCE [LARGE SCALE GENOMIC DNA]</scope>
</reference>
<feature type="domain" description="EGF-like" evidence="6">
    <location>
        <begin position="797"/>
        <end position="835"/>
    </location>
</feature>
<comment type="caution">
    <text evidence="5">Lacks conserved residue(s) required for the propagation of feature annotation.</text>
</comment>
<dbReference type="Pfam" id="PF07534">
    <property type="entry name" value="TLD"/>
    <property type="match status" value="1"/>
</dbReference>
<evidence type="ECO:0000256" key="1">
    <source>
        <dbReference type="ARBA" id="ARBA00022536"/>
    </source>
</evidence>
<dbReference type="GO" id="GO:0005509">
    <property type="term" value="F:calcium ion binding"/>
    <property type="evidence" value="ECO:0007669"/>
    <property type="project" value="InterPro"/>
</dbReference>
<evidence type="ECO:0000259" key="6">
    <source>
        <dbReference type="PROSITE" id="PS50026"/>
    </source>
</evidence>
<dbReference type="InterPro" id="IPR018097">
    <property type="entry name" value="EGF_Ca-bd_CS"/>
</dbReference>
<dbReference type="PROSITE" id="PS01187">
    <property type="entry name" value="EGF_CA"/>
    <property type="match status" value="1"/>
</dbReference>
<dbReference type="InterPro" id="IPR036058">
    <property type="entry name" value="Kazal_dom_sf"/>
</dbReference>
<keyword evidence="11" id="KW-1185">Reference proteome</keyword>
<evidence type="ECO:0000256" key="5">
    <source>
        <dbReference type="PROSITE-ProRule" id="PRU00076"/>
    </source>
</evidence>
<dbReference type="InterPro" id="IPR006571">
    <property type="entry name" value="TLDc_dom"/>
</dbReference>
<dbReference type="PROSITE" id="PS51886">
    <property type="entry name" value="TLDC"/>
    <property type="match status" value="1"/>
</dbReference>
<feature type="non-terminal residue" evidence="10">
    <location>
        <position position="1"/>
    </location>
</feature>
<dbReference type="InterPro" id="IPR000742">
    <property type="entry name" value="EGF"/>
</dbReference>
<sequence length="1023" mass="114916">RCFSLHVGISLQTGKLNISQTLQGWSCSSACSPSQHCRLPRCTNVVFPKTFSGSGTVNIYVTVSHGEKFSRVHSPSAMWVQSVTTRDFDVCARESGIGSNGTGIINWLAFQDYPQMTRGSVSFSGIWTTETKCEKVTFSQSFPGRPSVFASARYTRDTKPNDAMYVWLENVNSKSFEVCIREFLPFDGKHQDTIVDWFAFVGNGSESNFTLSGEADFPNSNLPTAEDNYGFCQQVQFNTTFYASPVVLVSVHHLYNPQVSMKSLVSPNNNIISAWVEEVSLTSMRICVKDLSGTGSKHDPLSVNYVVVGDLNPCLDVFCPSFGVCKTYSAHEARCVCDDNCPSYQDPVCTENGTTYDNECLYKLSFCKGMDNNTLYHPGSCEGFPIVHGRVKLLRVPDWSDSSCQTVVFPPYRFYPNKEVQVQITLNHMNLNDSVTVHHAITSWTEKINTQNFTVCAMQSGRNGNNFNPFATVDWMAYQGAPTEGTTGRVKMTKWWSGTNCADVTFPKDKFKDSPVVLVTSNHQRSGKEHDAALIWTEDVTKNSFKACLRELQNFDGKHQDVYVNWLAFAKLHKPLFTEHGSVNFPNTNPPTDEDNNAYCEFMHFKRNYNATPSVQISANHSTSASGNSAPVHNGVSTWIENMNESGFRVCVKELYETRYDPVSVAYAVLTDICDSKWSYFDGFCYFTSDTCADWTAAVKKCRQENSVLIDVNNNEENVYIQHRHNGEKSWLGFNDRSREGDFTWVDRGHGNFTVWATNQPNNFKEEDCVHALGVKYNYEWNDVQCSDCHQFTCKKDLNECQNDLNYCHKLATCTNERGSYTCKCKAGCFGDGFDCYYIYAGLGYSAILANDDNYLGTLSNWLNPVVQSQSSYWKRCWRASVDGWASTTFHSLCDSKGPTVTIVRVGKYIFGGYTSLSWSNAFLFSLVNKPGWGPVKLTQQGQYSYYRSYSTYSCSSYGPTFGGGHDIYISSYASSNSNSYSNLGHEYSPPSGHSYGSYFTQSFLAGSYIFQPDEIEVFYEAI</sequence>
<organism evidence="10 11">
    <name type="scientific">Pocillopora meandrina</name>
    <dbReference type="NCBI Taxonomy" id="46732"/>
    <lineage>
        <taxon>Eukaryota</taxon>
        <taxon>Metazoa</taxon>
        <taxon>Cnidaria</taxon>
        <taxon>Anthozoa</taxon>
        <taxon>Hexacorallia</taxon>
        <taxon>Scleractinia</taxon>
        <taxon>Astrocoeniina</taxon>
        <taxon>Pocilloporidae</taxon>
        <taxon>Pocillopora</taxon>
    </lineage>
</organism>
<dbReference type="InterPro" id="IPR050111">
    <property type="entry name" value="C-type_lectin/snaclec_domain"/>
</dbReference>
<dbReference type="CDD" id="cd00104">
    <property type="entry name" value="KAZAL_FS"/>
    <property type="match status" value="1"/>
</dbReference>
<name>A0AAU9Y190_9CNID</name>
<evidence type="ECO:0000256" key="2">
    <source>
        <dbReference type="ARBA" id="ARBA00022729"/>
    </source>
</evidence>
<dbReference type="SMART" id="SM00179">
    <property type="entry name" value="EGF_CA"/>
    <property type="match status" value="1"/>
</dbReference>
<dbReference type="InterPro" id="IPR009017">
    <property type="entry name" value="GFP"/>
</dbReference>
<dbReference type="PROSITE" id="PS51465">
    <property type="entry name" value="KAZAL_2"/>
    <property type="match status" value="1"/>
</dbReference>
<dbReference type="EMBL" id="CALNXJ010000083">
    <property type="protein sequence ID" value="CAH3162089.1"/>
    <property type="molecule type" value="Genomic_DNA"/>
</dbReference>
<feature type="domain" description="Kazal-like" evidence="8">
    <location>
        <begin position="336"/>
        <end position="383"/>
    </location>
</feature>
<dbReference type="Gene3D" id="3.10.100.10">
    <property type="entry name" value="Mannose-Binding Protein A, subunit A"/>
    <property type="match status" value="1"/>
</dbReference>
<dbReference type="PROSITE" id="PS00615">
    <property type="entry name" value="C_TYPE_LECTIN_1"/>
    <property type="match status" value="1"/>
</dbReference>
<keyword evidence="2" id="KW-0732">Signal</keyword>
<dbReference type="SMART" id="SM00584">
    <property type="entry name" value="TLDc"/>
    <property type="match status" value="1"/>
</dbReference>
<dbReference type="PROSITE" id="PS50041">
    <property type="entry name" value="C_TYPE_LECTIN_2"/>
    <property type="match status" value="1"/>
</dbReference>
<dbReference type="SUPFAM" id="SSF100895">
    <property type="entry name" value="Kazal-type serine protease inhibitors"/>
    <property type="match status" value="1"/>
</dbReference>
<evidence type="ECO:0000259" key="9">
    <source>
        <dbReference type="PROSITE" id="PS51886"/>
    </source>
</evidence>
<evidence type="ECO:0000313" key="10">
    <source>
        <dbReference type="EMBL" id="CAH3162089.1"/>
    </source>
</evidence>
<dbReference type="Pfam" id="PF00059">
    <property type="entry name" value="Lectin_C"/>
    <property type="match status" value="1"/>
</dbReference>
<dbReference type="InterPro" id="IPR001304">
    <property type="entry name" value="C-type_lectin-like"/>
</dbReference>
<dbReference type="Gene3D" id="3.30.60.30">
    <property type="match status" value="1"/>
</dbReference>
<dbReference type="CDD" id="cd00037">
    <property type="entry name" value="CLECT"/>
    <property type="match status" value="1"/>
</dbReference>
<dbReference type="PANTHER" id="PTHR22803">
    <property type="entry name" value="MANNOSE, PHOSPHOLIPASE, LECTIN RECEPTOR RELATED"/>
    <property type="match status" value="1"/>
</dbReference>
<dbReference type="InterPro" id="IPR018378">
    <property type="entry name" value="C-type_lectin_CS"/>
</dbReference>
<evidence type="ECO:0000256" key="4">
    <source>
        <dbReference type="ARBA" id="ARBA00023157"/>
    </source>
</evidence>
<dbReference type="InterPro" id="IPR016187">
    <property type="entry name" value="CTDL_fold"/>
</dbReference>
<dbReference type="SMART" id="SM00034">
    <property type="entry name" value="CLECT"/>
    <property type="match status" value="1"/>
</dbReference>
<evidence type="ECO:0008006" key="12">
    <source>
        <dbReference type="Google" id="ProtNLM"/>
    </source>
</evidence>
<protein>
    <recommendedName>
        <fullName evidence="12">Aggrecan core protein</fullName>
    </recommendedName>
</protein>
<comment type="caution">
    <text evidence="10">The sequence shown here is derived from an EMBL/GenBank/DDBJ whole genome shotgun (WGS) entry which is preliminary data.</text>
</comment>
<dbReference type="InterPro" id="IPR002350">
    <property type="entry name" value="Kazal_dom"/>
</dbReference>
<dbReference type="Pfam" id="PF07648">
    <property type="entry name" value="Kazal_2"/>
    <property type="match status" value="1"/>
</dbReference>
<dbReference type="CDD" id="cd00054">
    <property type="entry name" value="EGF_CA"/>
    <property type="match status" value="1"/>
</dbReference>
<dbReference type="FunFam" id="2.10.25.10:FF:000038">
    <property type="entry name" value="Fibrillin 2"/>
    <property type="match status" value="1"/>
</dbReference>
<keyword evidence="3" id="KW-0677">Repeat</keyword>
<dbReference type="Proteomes" id="UP001159428">
    <property type="component" value="Unassembled WGS sequence"/>
</dbReference>
<dbReference type="SMART" id="SM00280">
    <property type="entry name" value="KAZAL"/>
    <property type="match status" value="1"/>
</dbReference>
<gene>
    <name evidence="10" type="ORF">PMEA_00034148</name>
</gene>